<dbReference type="Gene3D" id="1.10.287.1060">
    <property type="entry name" value="ESAT-6-like"/>
    <property type="match status" value="1"/>
</dbReference>
<sequence>MANQIKVSTEQLNSAATTLESDATNLSNIASQIAEISASLSSIWEGSAGQAYASKFASMQDDCQLLQKRVQEHCTDLQQMAQQYQSADDESAGLANSLPTDVVM</sequence>
<dbReference type="NCBIfam" id="TIGR03930">
    <property type="entry name" value="WXG100_ESAT6"/>
    <property type="match status" value="1"/>
</dbReference>
<dbReference type="InterPro" id="IPR010310">
    <property type="entry name" value="T7SS_ESAT-6-like"/>
</dbReference>
<comment type="similarity">
    <text evidence="1">Belongs to the WXG100 family.</text>
</comment>
<evidence type="ECO:0000256" key="1">
    <source>
        <dbReference type="RuleBase" id="RU362001"/>
    </source>
</evidence>
<dbReference type="Proteomes" id="UP000824162">
    <property type="component" value="Unassembled WGS sequence"/>
</dbReference>
<accession>A0A9D1TLH6</accession>
<protein>
    <recommendedName>
        <fullName evidence="1">ESAT-6-like protein</fullName>
    </recommendedName>
</protein>
<dbReference type="InterPro" id="IPR036689">
    <property type="entry name" value="ESAT-6-like_sf"/>
</dbReference>
<gene>
    <name evidence="2" type="ORF">H9900_01985</name>
</gene>
<proteinExistence type="inferred from homology"/>
<dbReference type="AlphaFoldDB" id="A0A9D1TLH6"/>
<reference evidence="2" key="2">
    <citation type="submission" date="2021-04" db="EMBL/GenBank/DDBJ databases">
        <authorList>
            <person name="Gilroy R."/>
        </authorList>
    </citation>
    <scope>NUCLEOTIDE SEQUENCE</scope>
    <source>
        <strain evidence="2">5790</strain>
    </source>
</reference>
<dbReference type="Pfam" id="PF06013">
    <property type="entry name" value="WXG100"/>
    <property type="match status" value="1"/>
</dbReference>
<name>A0A9D1TLH6_9FIRM</name>
<evidence type="ECO:0000313" key="3">
    <source>
        <dbReference type="Proteomes" id="UP000824162"/>
    </source>
</evidence>
<organism evidence="2 3">
    <name type="scientific">Candidatus Monoglobus merdigallinarum</name>
    <dbReference type="NCBI Taxonomy" id="2838698"/>
    <lineage>
        <taxon>Bacteria</taxon>
        <taxon>Bacillati</taxon>
        <taxon>Bacillota</taxon>
        <taxon>Clostridia</taxon>
        <taxon>Monoglobales</taxon>
        <taxon>Monoglobaceae</taxon>
        <taxon>Monoglobus</taxon>
    </lineage>
</organism>
<comment type="caution">
    <text evidence="2">The sequence shown here is derived from an EMBL/GenBank/DDBJ whole genome shotgun (WGS) entry which is preliminary data.</text>
</comment>
<evidence type="ECO:0000313" key="2">
    <source>
        <dbReference type="EMBL" id="HIV85561.1"/>
    </source>
</evidence>
<dbReference type="SUPFAM" id="SSF140453">
    <property type="entry name" value="EsxAB dimer-like"/>
    <property type="match status" value="1"/>
</dbReference>
<dbReference type="EMBL" id="DXIJ01000038">
    <property type="protein sequence ID" value="HIV85561.1"/>
    <property type="molecule type" value="Genomic_DNA"/>
</dbReference>
<reference evidence="2" key="1">
    <citation type="journal article" date="2021" name="PeerJ">
        <title>Extensive microbial diversity within the chicken gut microbiome revealed by metagenomics and culture.</title>
        <authorList>
            <person name="Gilroy R."/>
            <person name="Ravi A."/>
            <person name="Getino M."/>
            <person name="Pursley I."/>
            <person name="Horton D.L."/>
            <person name="Alikhan N.F."/>
            <person name="Baker D."/>
            <person name="Gharbi K."/>
            <person name="Hall N."/>
            <person name="Watson M."/>
            <person name="Adriaenssens E.M."/>
            <person name="Foster-Nyarko E."/>
            <person name="Jarju S."/>
            <person name="Secka A."/>
            <person name="Antonio M."/>
            <person name="Oren A."/>
            <person name="Chaudhuri R.R."/>
            <person name="La Ragione R."/>
            <person name="Hildebrand F."/>
            <person name="Pallen M.J."/>
        </authorList>
    </citation>
    <scope>NUCLEOTIDE SEQUENCE</scope>
    <source>
        <strain evidence="2">5790</strain>
    </source>
</reference>